<evidence type="ECO:0000313" key="2">
    <source>
        <dbReference type="EMBL" id="PRY32711.1"/>
    </source>
</evidence>
<proteinExistence type="predicted"/>
<accession>A0A2T0SH17</accession>
<feature type="region of interest" description="Disordered" evidence="1">
    <location>
        <begin position="81"/>
        <end position="103"/>
    </location>
</feature>
<comment type="caution">
    <text evidence="2">The sequence shown here is derived from an EMBL/GenBank/DDBJ whole genome shotgun (WGS) entry which is preliminary data.</text>
</comment>
<dbReference type="OrthoDB" id="3699434at2"/>
<protein>
    <recommendedName>
        <fullName evidence="4">Excreted virulence factor EspC (Type VII ESX diderm)</fullName>
    </recommendedName>
</protein>
<evidence type="ECO:0008006" key="4">
    <source>
        <dbReference type="Google" id="ProtNLM"/>
    </source>
</evidence>
<keyword evidence="3" id="KW-1185">Reference proteome</keyword>
<gene>
    <name evidence="2" type="ORF">CLV43_120130</name>
</gene>
<dbReference type="AlphaFoldDB" id="A0A2T0SH17"/>
<evidence type="ECO:0000256" key="1">
    <source>
        <dbReference type="SAM" id="MobiDB-lite"/>
    </source>
</evidence>
<organism evidence="2 3">
    <name type="scientific">Umezawaea tangerina</name>
    <dbReference type="NCBI Taxonomy" id="84725"/>
    <lineage>
        <taxon>Bacteria</taxon>
        <taxon>Bacillati</taxon>
        <taxon>Actinomycetota</taxon>
        <taxon>Actinomycetes</taxon>
        <taxon>Pseudonocardiales</taxon>
        <taxon>Pseudonocardiaceae</taxon>
        <taxon>Umezawaea</taxon>
    </lineage>
</organism>
<dbReference type="Proteomes" id="UP000239494">
    <property type="component" value="Unassembled WGS sequence"/>
</dbReference>
<dbReference type="EMBL" id="PVTF01000020">
    <property type="protein sequence ID" value="PRY32711.1"/>
    <property type="molecule type" value="Genomic_DNA"/>
</dbReference>
<name>A0A2T0SH17_9PSEU</name>
<sequence>MFGVRPEALRGASKGFHDGADATADGAELISMLTLDAGALGEVPAAAEFADALARFTSRQSDDLRRGAAWYRDAGDGLTQNAETYERSDDTSSEGFRKIGGGR</sequence>
<evidence type="ECO:0000313" key="3">
    <source>
        <dbReference type="Proteomes" id="UP000239494"/>
    </source>
</evidence>
<reference evidence="2 3" key="1">
    <citation type="submission" date="2018-03" db="EMBL/GenBank/DDBJ databases">
        <title>Genomic Encyclopedia of Archaeal and Bacterial Type Strains, Phase II (KMG-II): from individual species to whole genera.</title>
        <authorList>
            <person name="Goeker M."/>
        </authorList>
    </citation>
    <scope>NUCLEOTIDE SEQUENCE [LARGE SCALE GENOMIC DNA]</scope>
    <source>
        <strain evidence="2 3">DSM 44720</strain>
    </source>
</reference>